<dbReference type="PANTHER" id="PTHR43581:SF4">
    <property type="entry name" value="ATP_GTP PHOSPHATASE"/>
    <property type="match status" value="1"/>
</dbReference>
<dbReference type="Pfam" id="PF20469">
    <property type="entry name" value="OLD-like_TOPRIM"/>
    <property type="match status" value="1"/>
</dbReference>
<keyword evidence="3" id="KW-1185">Reference proteome</keyword>
<reference evidence="2 3" key="1">
    <citation type="submission" date="2020-08" db="EMBL/GenBank/DDBJ databases">
        <title>Genomic Encyclopedia of Type Strains, Phase IV (KMG-IV): sequencing the most valuable type-strain genomes for metagenomic binning, comparative biology and taxonomic classification.</title>
        <authorList>
            <person name="Goeker M."/>
        </authorList>
    </citation>
    <scope>NUCLEOTIDE SEQUENCE [LARGE SCALE GENOMIC DNA]</scope>
    <source>
        <strain evidence="2 3">DSM 100044</strain>
    </source>
</reference>
<keyword evidence="2" id="KW-0540">Nuclease</keyword>
<protein>
    <submittedName>
        <fullName evidence="2">Putative ATP-dependent endonuclease of OLD family</fullName>
    </submittedName>
</protein>
<dbReference type="Pfam" id="PF11398">
    <property type="entry name" value="DUF2813"/>
    <property type="match status" value="1"/>
</dbReference>
<accession>A0A7W9BGX2</accession>
<dbReference type="InterPro" id="IPR027417">
    <property type="entry name" value="P-loop_NTPase"/>
</dbReference>
<comment type="caution">
    <text evidence="2">The sequence shown here is derived from an EMBL/GenBank/DDBJ whole genome shotgun (WGS) entry which is preliminary data.</text>
</comment>
<dbReference type="SUPFAM" id="SSF52540">
    <property type="entry name" value="P-loop containing nucleoside triphosphate hydrolases"/>
    <property type="match status" value="1"/>
</dbReference>
<keyword evidence="2" id="KW-0378">Hydrolase</keyword>
<dbReference type="CDD" id="cd01026">
    <property type="entry name" value="TOPRIM_OLD"/>
    <property type="match status" value="1"/>
</dbReference>
<dbReference type="GO" id="GO:0004519">
    <property type="term" value="F:endonuclease activity"/>
    <property type="evidence" value="ECO:0007669"/>
    <property type="project" value="UniProtKB-KW"/>
</dbReference>
<name>A0A7W9BGX2_9SPHN</name>
<dbReference type="InterPro" id="IPR034139">
    <property type="entry name" value="TOPRIM_OLD"/>
</dbReference>
<dbReference type="PANTHER" id="PTHR43581">
    <property type="entry name" value="ATP/GTP PHOSPHATASE"/>
    <property type="match status" value="1"/>
</dbReference>
<evidence type="ECO:0000259" key="1">
    <source>
        <dbReference type="Pfam" id="PF20469"/>
    </source>
</evidence>
<dbReference type="RefSeq" id="WP_184060419.1">
    <property type="nucleotide sequence ID" value="NZ_JACIJK010000015.1"/>
</dbReference>
<feature type="domain" description="OLD protein-like TOPRIM" evidence="1">
    <location>
        <begin position="388"/>
        <end position="452"/>
    </location>
</feature>
<dbReference type="Proteomes" id="UP000546200">
    <property type="component" value="Unassembled WGS sequence"/>
</dbReference>
<dbReference type="InterPro" id="IPR022602">
    <property type="entry name" value="DUF2813"/>
</dbReference>
<dbReference type="InterPro" id="IPR051396">
    <property type="entry name" value="Bact_Antivir_Def_Nuclease"/>
</dbReference>
<organism evidence="2 3">
    <name type="scientific">Sphingomonas aerophila</name>
    <dbReference type="NCBI Taxonomy" id="1344948"/>
    <lineage>
        <taxon>Bacteria</taxon>
        <taxon>Pseudomonadati</taxon>
        <taxon>Pseudomonadota</taxon>
        <taxon>Alphaproteobacteria</taxon>
        <taxon>Sphingomonadales</taxon>
        <taxon>Sphingomonadaceae</taxon>
        <taxon>Sphingomonas</taxon>
    </lineage>
</organism>
<gene>
    <name evidence="2" type="ORF">FHS94_003690</name>
</gene>
<evidence type="ECO:0000313" key="2">
    <source>
        <dbReference type="EMBL" id="MBB5716818.1"/>
    </source>
</evidence>
<evidence type="ECO:0000313" key="3">
    <source>
        <dbReference type="Proteomes" id="UP000546200"/>
    </source>
</evidence>
<dbReference type="AlphaFoldDB" id="A0A7W9BGX2"/>
<dbReference type="EMBL" id="JACIJK010000015">
    <property type="protein sequence ID" value="MBB5716818.1"/>
    <property type="molecule type" value="Genomic_DNA"/>
</dbReference>
<sequence>MLLKRVKIENFRGIVSFTIDLDDICVLIGENNAGKTSVLDAVRACLARTASRRSSPFSEYDYHLDDETADPRQAPPIAVTLHFEETPGLEWPDEVFQLLEGVTQDLGDRNSVTLRVSSHFDDTLNDYVTDHSFLDSAGNILSPAKTGRALSNLPQLVPNFYLASLRDAAQEFKPRSQFWGPFVKSLSLSSEDQRELEEALAALNAKILEKHTAFDEVKTHLARATSLLPSGSSDPVLIEALPARVFDILSRTQVSLSARTGAKIPIMRHGNGTQSLAVICLFDAFLKSRLADGYGTSATPLLALEEPEAHLHPSAIQAVGKMLQSLSGQKIITTHSGDLLAGVPLTKIRRLHRKDGHIQVKSLRSAALSPDDVRKLDYKVRATRGSLLFSRCWLLVEGETEGQLLMECARTMGHDLYGEGVSFVEFAQVGLEKYITLADEFGIAWFVLVDRDTAGSAYQATATDCLGTRSAVDHIAMLDHGPMEVYLSVEGYGSIYEENVSEQKRHSILASPGTLDYWTQVCKAQAKGGKPAAALKVAERIVEQGAAGVPEILKNTIIQAIKLAQEAA</sequence>
<proteinExistence type="predicted"/>
<dbReference type="Gene3D" id="3.40.50.300">
    <property type="entry name" value="P-loop containing nucleotide triphosphate hydrolases"/>
    <property type="match status" value="1"/>
</dbReference>
<keyword evidence="2" id="KW-0255">Endonuclease</keyword>